<evidence type="ECO:0000313" key="4">
    <source>
        <dbReference type="EMBL" id="KOO22279.1"/>
    </source>
</evidence>
<dbReference type="GO" id="GO:0019216">
    <property type="term" value="P:regulation of lipid metabolic process"/>
    <property type="evidence" value="ECO:0007669"/>
    <property type="project" value="TreeGrafter"/>
</dbReference>
<dbReference type="Pfam" id="PF07047">
    <property type="entry name" value="OPA3"/>
    <property type="match status" value="1"/>
</dbReference>
<evidence type="ECO:0000256" key="2">
    <source>
        <dbReference type="ARBA" id="ARBA00023054"/>
    </source>
</evidence>
<organism evidence="4 5">
    <name type="scientific">Chrysochromulina tobinii</name>
    <dbReference type="NCBI Taxonomy" id="1460289"/>
    <lineage>
        <taxon>Eukaryota</taxon>
        <taxon>Haptista</taxon>
        <taxon>Haptophyta</taxon>
        <taxon>Prymnesiophyceae</taxon>
        <taxon>Prymnesiales</taxon>
        <taxon>Chrysochromulinaceae</taxon>
        <taxon>Chrysochromulina</taxon>
    </lineage>
</organism>
<protein>
    <submittedName>
        <fullName evidence="4">Opa3-like protein</fullName>
    </submittedName>
</protein>
<reference evidence="5" key="1">
    <citation type="journal article" date="2015" name="PLoS Genet.">
        <title>Genome Sequence and Transcriptome Analyses of Chrysochromulina tobin: Metabolic Tools for Enhanced Algal Fitness in the Prominent Order Prymnesiales (Haptophyceae).</title>
        <authorList>
            <person name="Hovde B.T."/>
            <person name="Deodato C.R."/>
            <person name="Hunsperger H.M."/>
            <person name="Ryken S.A."/>
            <person name="Yost W."/>
            <person name="Jha R.K."/>
            <person name="Patterson J."/>
            <person name="Monnat R.J. Jr."/>
            <person name="Barlow S.B."/>
            <person name="Starkenburg S.R."/>
            <person name="Cattolico R.A."/>
        </authorList>
    </citation>
    <scope>NUCLEOTIDE SEQUENCE</scope>
    <source>
        <strain evidence="5">CCMP291</strain>
    </source>
</reference>
<comment type="caution">
    <text evidence="4">The sequence shown here is derived from an EMBL/GenBank/DDBJ whole genome shotgun (WGS) entry which is preliminary data.</text>
</comment>
<evidence type="ECO:0000256" key="3">
    <source>
        <dbReference type="SAM" id="Coils"/>
    </source>
</evidence>
<dbReference type="EMBL" id="JWZX01003293">
    <property type="protein sequence ID" value="KOO22279.1"/>
    <property type="molecule type" value="Genomic_DNA"/>
</dbReference>
<name>A0A0M0J6P1_9EUKA</name>
<gene>
    <name evidence="4" type="ORF">Ctob_005024</name>
</gene>
<dbReference type="PANTHER" id="PTHR12499:SF0">
    <property type="entry name" value="OPTIC ATROPHY 3 PROTEIN"/>
    <property type="match status" value="1"/>
</dbReference>
<dbReference type="Proteomes" id="UP000037460">
    <property type="component" value="Unassembled WGS sequence"/>
</dbReference>
<keyword evidence="5" id="KW-1185">Reference proteome</keyword>
<keyword evidence="2 3" id="KW-0175">Coiled coil</keyword>
<evidence type="ECO:0000313" key="5">
    <source>
        <dbReference type="Proteomes" id="UP000037460"/>
    </source>
</evidence>
<sequence>MVFEVGIKLFFLAVRQLSKPIAGVAKQMATNSESLKDTLSLFGRVLHRFDLQLNRIAEGKPMLTSLAPLPEARAVIRGADVISEMVIYSIAGATVYYEYCMSKIKERAKEAAVKAERARHEAAAAAHEAQNWETHDRHRDELRHLEMRITLLQQDLQHMRGEKAATEAAALADPLATSNHRRRGWLW</sequence>
<comment type="similarity">
    <text evidence="1">Belongs to the OPA3 family.</text>
</comment>
<evidence type="ECO:0000256" key="1">
    <source>
        <dbReference type="ARBA" id="ARBA00007584"/>
    </source>
</evidence>
<dbReference type="OrthoDB" id="2129069at2759"/>
<accession>A0A0M0J6P1</accession>
<dbReference type="PANTHER" id="PTHR12499">
    <property type="entry name" value="OPTIC ATROPHY 3 PROTEIN OPA3"/>
    <property type="match status" value="1"/>
</dbReference>
<dbReference type="GO" id="GO:0005739">
    <property type="term" value="C:mitochondrion"/>
    <property type="evidence" value="ECO:0007669"/>
    <property type="project" value="TreeGrafter"/>
</dbReference>
<dbReference type="AlphaFoldDB" id="A0A0M0J6P1"/>
<proteinExistence type="inferred from homology"/>
<dbReference type="InterPro" id="IPR010754">
    <property type="entry name" value="OPA3-like"/>
</dbReference>
<feature type="coiled-coil region" evidence="3">
    <location>
        <begin position="101"/>
        <end position="162"/>
    </location>
</feature>